<sequence length="222" mass="24384">MHALPRPAVKPSAQQDRDGDEQRRHDVEEDRAGLPPGAVRRRRRARALPGRRGGAGCSGRNGGAVVALVLLRVLLEDLRLGGVGRHAQDLGAVGEGGGVAAERGQVHGAGDVDLEPQRRLVAVLDQHAHAQLAGGHHLLQPRAAVGRRRARRRLVLHERQARRQPHQPVRAHGAVLGEVRAGHAGPRHRQHRRHHHQRRRRRRCHAAAREGGRHGVGRRPLC</sequence>
<protein>
    <submittedName>
        <fullName evidence="2">Uncharacterized protein</fullName>
    </submittedName>
</protein>
<feature type="region of interest" description="Disordered" evidence="1">
    <location>
        <begin position="180"/>
        <end position="222"/>
    </location>
</feature>
<proteinExistence type="evidence at transcript level"/>
<feature type="region of interest" description="Disordered" evidence="1">
    <location>
        <begin position="1"/>
        <end position="58"/>
    </location>
</feature>
<accession>B8A0S1</accession>
<reference evidence="2" key="1">
    <citation type="journal article" date="2009" name="PLoS Genet.">
        <title>Sequencing, mapping, and analysis of 27,455 maize full-length cDNAs.</title>
        <authorList>
            <person name="Soderlund C."/>
            <person name="Descour A."/>
            <person name="Kudrna D."/>
            <person name="Bomhoff M."/>
            <person name="Boyd L."/>
            <person name="Currie J."/>
            <person name="Angelova A."/>
            <person name="Collura K."/>
            <person name="Wissotski M."/>
            <person name="Ashley E."/>
            <person name="Morrow D."/>
            <person name="Fernandes J."/>
            <person name="Walbot V."/>
            <person name="Yu Y."/>
        </authorList>
    </citation>
    <scope>NUCLEOTIDE SEQUENCE</scope>
    <source>
        <strain evidence="2">B73</strain>
    </source>
</reference>
<evidence type="ECO:0000313" key="2">
    <source>
        <dbReference type="EMBL" id="ACL53770.1"/>
    </source>
</evidence>
<dbReference type="AlphaFoldDB" id="B8A0S1"/>
<dbReference type="EMBL" id="BT085367">
    <property type="protein sequence ID" value="ACR35720.1"/>
    <property type="molecule type" value="mRNA"/>
</dbReference>
<reference evidence="2" key="2">
    <citation type="submission" date="2012-06" db="EMBL/GenBank/DDBJ databases">
        <authorList>
            <person name="Yu Y."/>
            <person name="Currie J."/>
            <person name="Lomeli R."/>
            <person name="Angelova A."/>
            <person name="Collura K."/>
            <person name="Wissotski M."/>
            <person name="Campos D."/>
            <person name="Kudrna D."/>
            <person name="Golser W."/>
            <person name="Ashely E."/>
            <person name="Descour A."/>
            <person name="Fernandes J."/>
            <person name="Soderlund C."/>
            <person name="Walbot V."/>
        </authorList>
    </citation>
    <scope>NUCLEOTIDE SEQUENCE</scope>
    <source>
        <strain evidence="2">B73</strain>
    </source>
</reference>
<name>B8A0S1_MAIZE</name>
<dbReference type="EMBL" id="BT055163">
    <property type="protein sequence ID" value="ACL53770.1"/>
    <property type="molecule type" value="mRNA"/>
</dbReference>
<dbReference type="EMBL" id="BT069270">
    <property type="protein sequence ID" value="ACN36167.1"/>
    <property type="molecule type" value="mRNA"/>
</dbReference>
<evidence type="ECO:0000256" key="1">
    <source>
        <dbReference type="SAM" id="MobiDB-lite"/>
    </source>
</evidence>
<feature type="compositionally biased region" description="Basic and acidic residues" evidence="1">
    <location>
        <begin position="15"/>
        <end position="32"/>
    </location>
</feature>
<feature type="compositionally biased region" description="Basic residues" evidence="1">
    <location>
        <begin position="185"/>
        <end position="206"/>
    </location>
</feature>
<organism evidence="2">
    <name type="scientific">Zea mays</name>
    <name type="common">Maize</name>
    <dbReference type="NCBI Taxonomy" id="4577"/>
    <lineage>
        <taxon>Eukaryota</taxon>
        <taxon>Viridiplantae</taxon>
        <taxon>Streptophyta</taxon>
        <taxon>Embryophyta</taxon>
        <taxon>Tracheophyta</taxon>
        <taxon>Spermatophyta</taxon>
        <taxon>Magnoliopsida</taxon>
        <taxon>Liliopsida</taxon>
        <taxon>Poales</taxon>
        <taxon>Poaceae</taxon>
        <taxon>PACMAD clade</taxon>
        <taxon>Panicoideae</taxon>
        <taxon>Andropogonodae</taxon>
        <taxon>Andropogoneae</taxon>
        <taxon>Tripsacinae</taxon>
        <taxon>Zea</taxon>
    </lineage>
</organism>
<dbReference type="EMBL" id="BT068913">
    <property type="protein sequence ID" value="ACN35810.1"/>
    <property type="molecule type" value="mRNA"/>
</dbReference>